<comment type="caution">
    <text evidence="9">The sequence shown here is derived from an EMBL/GenBank/DDBJ whole genome shotgun (WGS) entry which is preliminary data.</text>
</comment>
<keyword evidence="3" id="KW-1003">Cell membrane</keyword>
<dbReference type="PANTHER" id="PTHR34582">
    <property type="entry name" value="UPF0702 TRANSMEMBRANE PROTEIN YCAP"/>
    <property type="match status" value="1"/>
</dbReference>
<evidence type="ECO:0000256" key="3">
    <source>
        <dbReference type="ARBA" id="ARBA00022475"/>
    </source>
</evidence>
<dbReference type="EMBL" id="WHPC01000021">
    <property type="protein sequence ID" value="MPV36879.1"/>
    <property type="molecule type" value="Genomic_DNA"/>
</dbReference>
<dbReference type="GO" id="GO:0005886">
    <property type="term" value="C:plasma membrane"/>
    <property type="evidence" value="ECO:0007669"/>
    <property type="project" value="UniProtKB-SubCell"/>
</dbReference>
<proteinExistence type="inferred from homology"/>
<evidence type="ECO:0000313" key="9">
    <source>
        <dbReference type="EMBL" id="MPV36879.1"/>
    </source>
</evidence>
<evidence type="ECO:0000259" key="8">
    <source>
        <dbReference type="Pfam" id="PF04239"/>
    </source>
</evidence>
<dbReference type="Gene3D" id="3.30.240.20">
    <property type="entry name" value="bsu07140 like domains"/>
    <property type="match status" value="1"/>
</dbReference>
<dbReference type="OrthoDB" id="9793799at2"/>
<reference evidence="9 10" key="1">
    <citation type="submission" date="2019-10" db="EMBL/GenBank/DDBJ databases">
        <title>Georgenia wutianyii sp. nov. and Georgenia yuyongxinii sp. nov. isolated from plateau pika (Ochotona curzoniae) in the Qinghai-Tibet plateau of China.</title>
        <authorList>
            <person name="Tian Z."/>
        </authorList>
    </citation>
    <scope>NUCLEOTIDE SEQUENCE [LARGE SCALE GENOMIC DNA]</scope>
    <source>
        <strain evidence="9 10">JCM 19765</strain>
    </source>
</reference>
<dbReference type="PANTHER" id="PTHR34582:SF6">
    <property type="entry name" value="UPF0702 TRANSMEMBRANE PROTEIN YCAP"/>
    <property type="match status" value="1"/>
</dbReference>
<dbReference type="Pfam" id="PF04239">
    <property type="entry name" value="DUF421"/>
    <property type="match status" value="1"/>
</dbReference>
<dbReference type="InterPro" id="IPR007353">
    <property type="entry name" value="DUF421"/>
</dbReference>
<evidence type="ECO:0000256" key="7">
    <source>
        <dbReference type="SAM" id="Phobius"/>
    </source>
</evidence>
<keyword evidence="6 7" id="KW-0472">Membrane</keyword>
<evidence type="ECO:0000256" key="1">
    <source>
        <dbReference type="ARBA" id="ARBA00004651"/>
    </source>
</evidence>
<dbReference type="Proteomes" id="UP000437709">
    <property type="component" value="Unassembled WGS sequence"/>
</dbReference>
<evidence type="ECO:0000256" key="5">
    <source>
        <dbReference type="ARBA" id="ARBA00022989"/>
    </source>
</evidence>
<feature type="transmembrane region" description="Helical" evidence="7">
    <location>
        <begin position="12"/>
        <end position="30"/>
    </location>
</feature>
<keyword evidence="10" id="KW-1185">Reference proteome</keyword>
<dbReference type="AlphaFoldDB" id="A0A6N7EFJ0"/>
<evidence type="ECO:0000256" key="6">
    <source>
        <dbReference type="ARBA" id="ARBA00023136"/>
    </source>
</evidence>
<protein>
    <submittedName>
        <fullName evidence="9">DUF421 domain-containing protein</fullName>
    </submittedName>
</protein>
<sequence>MFTTSTPVLELILRGTVTFLALIVALRVVGQRESGGLGLTDLLVVVLVADAASAGLRGGADSITDSFVLVATILFWSVALDALAYRWPRFARLAKARPKALIRDGELDHRVMRREFMTLEEVLSQLRLHGITDPAVVSRAYVEPNGMISVIRRDQAEPDTPVVPPTA</sequence>
<comment type="similarity">
    <text evidence="2">Belongs to the UPF0702 family.</text>
</comment>
<evidence type="ECO:0000256" key="2">
    <source>
        <dbReference type="ARBA" id="ARBA00006448"/>
    </source>
</evidence>
<keyword evidence="4 7" id="KW-0812">Transmembrane</keyword>
<feature type="domain" description="YetF C-terminal" evidence="8">
    <location>
        <begin position="87"/>
        <end position="163"/>
    </location>
</feature>
<feature type="transmembrane region" description="Helical" evidence="7">
    <location>
        <begin position="66"/>
        <end position="87"/>
    </location>
</feature>
<evidence type="ECO:0000313" key="10">
    <source>
        <dbReference type="Proteomes" id="UP000437709"/>
    </source>
</evidence>
<evidence type="ECO:0000256" key="4">
    <source>
        <dbReference type="ARBA" id="ARBA00022692"/>
    </source>
</evidence>
<comment type="subcellular location">
    <subcellularLocation>
        <location evidence="1">Cell membrane</location>
        <topology evidence="1">Multi-pass membrane protein</topology>
    </subcellularLocation>
</comment>
<organism evidence="9 10">
    <name type="scientific">Georgenia subflava</name>
    <dbReference type="NCBI Taxonomy" id="1622177"/>
    <lineage>
        <taxon>Bacteria</taxon>
        <taxon>Bacillati</taxon>
        <taxon>Actinomycetota</taxon>
        <taxon>Actinomycetes</taxon>
        <taxon>Micrococcales</taxon>
        <taxon>Bogoriellaceae</taxon>
        <taxon>Georgenia</taxon>
    </lineage>
</organism>
<gene>
    <name evidence="9" type="ORF">GB881_07390</name>
</gene>
<keyword evidence="5 7" id="KW-1133">Transmembrane helix</keyword>
<name>A0A6N7EFJ0_9MICO</name>
<accession>A0A6N7EFJ0</accession>
<feature type="transmembrane region" description="Helical" evidence="7">
    <location>
        <begin position="42"/>
        <end position="60"/>
    </location>
</feature>
<dbReference type="InterPro" id="IPR023090">
    <property type="entry name" value="UPF0702_alpha/beta_dom_sf"/>
</dbReference>